<evidence type="ECO:0000256" key="2">
    <source>
        <dbReference type="ARBA" id="ARBA00022692"/>
    </source>
</evidence>
<name>A0A090WM35_9FLAO</name>
<gene>
    <name evidence="7" type="ORF">JCM19274_4991</name>
</gene>
<evidence type="ECO:0000256" key="5">
    <source>
        <dbReference type="SAM" id="Phobius"/>
    </source>
</evidence>
<evidence type="ECO:0000256" key="4">
    <source>
        <dbReference type="ARBA" id="ARBA00023136"/>
    </source>
</evidence>
<keyword evidence="2 5" id="KW-0812">Transmembrane</keyword>
<comment type="caution">
    <text evidence="7">The sequence shown here is derived from an EMBL/GenBank/DDBJ whole genome shotgun (WGS) entry which is preliminary data.</text>
</comment>
<dbReference type="Pfam" id="PF26002">
    <property type="entry name" value="Beta-barrel_AprE"/>
    <property type="match status" value="1"/>
</dbReference>
<dbReference type="EMBL" id="BBNU01000001">
    <property type="protein sequence ID" value="GAL77278.1"/>
    <property type="molecule type" value="Genomic_DNA"/>
</dbReference>
<evidence type="ECO:0000256" key="1">
    <source>
        <dbReference type="ARBA" id="ARBA00004167"/>
    </source>
</evidence>
<evidence type="ECO:0000313" key="8">
    <source>
        <dbReference type="Proteomes" id="UP000029643"/>
    </source>
</evidence>
<dbReference type="Proteomes" id="UP000029643">
    <property type="component" value="Unassembled WGS sequence"/>
</dbReference>
<comment type="subcellular location">
    <subcellularLocation>
        <location evidence="1">Membrane</location>
        <topology evidence="1">Single-pass membrane protein</topology>
    </subcellularLocation>
</comment>
<sequence length="341" mass="39606">MLKKNVIYVSVLIFITLCLTLLPIIKIPIYTSSRGIILPLEVNTKLNGIISGRIIYTSLVKNNQFINKGDTLLVINSEQLDSQKQLKEQQIKDYHEQLRDLDLLISGNYNRLKTNLFQKEYNYFHQQIQELNTRFNKLKNDHKRNQTLFKKGVIAEIDYEKSKYEYDLVKNSISQLNRKQRSTWQTQKQEIDEHLKALISEATRIDQEQNNYAITAPISGRLVNFSGLQKGNFYVQGQIFGGEISPEKPLVAECTVSSNDIGFIHIGQKVRFQIDAYNYNKWGFLEADVIDIDQNIITNQQTGEIYFSVVCHMDRNYLQLKNGYRVNVSKGDDFYSSFLFS</sequence>
<keyword evidence="4 5" id="KW-0472">Membrane</keyword>
<organism evidence="7 8">
    <name type="scientific">Algibacter lectus</name>
    <dbReference type="NCBI Taxonomy" id="221126"/>
    <lineage>
        <taxon>Bacteria</taxon>
        <taxon>Pseudomonadati</taxon>
        <taxon>Bacteroidota</taxon>
        <taxon>Flavobacteriia</taxon>
        <taxon>Flavobacteriales</taxon>
        <taxon>Flavobacteriaceae</taxon>
        <taxon>Algibacter</taxon>
    </lineage>
</organism>
<dbReference type="GO" id="GO:0016020">
    <property type="term" value="C:membrane"/>
    <property type="evidence" value="ECO:0007669"/>
    <property type="project" value="UniProtKB-SubCell"/>
</dbReference>
<feature type="domain" description="AprE-like beta-barrel" evidence="6">
    <location>
        <begin position="250"/>
        <end position="324"/>
    </location>
</feature>
<protein>
    <submittedName>
        <fullName evidence="7">HlyD family secretion protein</fullName>
    </submittedName>
</protein>
<dbReference type="PANTHER" id="PTHR30386">
    <property type="entry name" value="MEMBRANE FUSION SUBUNIT OF EMRAB-TOLC MULTIDRUG EFFLUX PUMP"/>
    <property type="match status" value="1"/>
</dbReference>
<evidence type="ECO:0000256" key="3">
    <source>
        <dbReference type="ARBA" id="ARBA00022989"/>
    </source>
</evidence>
<dbReference type="RefSeq" id="WP_052415778.1">
    <property type="nucleotide sequence ID" value="NZ_BBNU01000001.1"/>
</dbReference>
<evidence type="ECO:0000313" key="7">
    <source>
        <dbReference type="EMBL" id="GAL77278.1"/>
    </source>
</evidence>
<dbReference type="AlphaFoldDB" id="A0A090WM35"/>
<proteinExistence type="predicted"/>
<reference evidence="7" key="1">
    <citation type="journal article" date="2014" name="Genome Announc.">
        <title>Draft Genome Sequences of Marine Flavobacterium Algibacter lectus Strains SS8 and NR4.</title>
        <authorList>
            <person name="Takatani N."/>
            <person name="Nakanishi M."/>
            <person name="Meirelles P."/>
            <person name="Mino S."/>
            <person name="Suda W."/>
            <person name="Oshima K."/>
            <person name="Hattori M."/>
            <person name="Ohkuma M."/>
            <person name="Hosokawa M."/>
            <person name="Miyashita K."/>
            <person name="Thompson F.L."/>
            <person name="Niwa A."/>
            <person name="Sawabe T."/>
            <person name="Sawabe T."/>
        </authorList>
    </citation>
    <scope>NUCLEOTIDE SEQUENCE [LARGE SCALE GENOMIC DNA]</scope>
    <source>
        <strain evidence="7">JCM 19274</strain>
    </source>
</reference>
<dbReference type="InterPro" id="IPR050739">
    <property type="entry name" value="MFP"/>
</dbReference>
<accession>A0A090WM35</accession>
<keyword evidence="3 5" id="KW-1133">Transmembrane helix</keyword>
<dbReference type="Gene3D" id="2.40.30.170">
    <property type="match status" value="1"/>
</dbReference>
<feature type="transmembrane region" description="Helical" evidence="5">
    <location>
        <begin position="6"/>
        <end position="25"/>
    </location>
</feature>
<dbReference type="InterPro" id="IPR058982">
    <property type="entry name" value="Beta-barrel_AprE"/>
</dbReference>
<evidence type="ECO:0000259" key="6">
    <source>
        <dbReference type="Pfam" id="PF26002"/>
    </source>
</evidence>
<dbReference type="PANTHER" id="PTHR30386:SF26">
    <property type="entry name" value="TRANSPORT PROTEIN COMB"/>
    <property type="match status" value="1"/>
</dbReference>